<dbReference type="Gene3D" id="1.25.40.290">
    <property type="entry name" value="ARM repeat domains"/>
    <property type="match status" value="1"/>
</dbReference>
<organism evidence="1 2">
    <name type="scientific">Sutcliffiella cohnii</name>
    <dbReference type="NCBI Taxonomy" id="33932"/>
    <lineage>
        <taxon>Bacteria</taxon>
        <taxon>Bacillati</taxon>
        <taxon>Bacillota</taxon>
        <taxon>Bacilli</taxon>
        <taxon>Bacillales</taxon>
        <taxon>Bacillaceae</taxon>
        <taxon>Sutcliffiella</taxon>
    </lineage>
</organism>
<dbReference type="PANTHER" id="PTHR34070:SF1">
    <property type="entry name" value="DNA ALKYLATION REPAIR PROTEIN"/>
    <property type="match status" value="1"/>
</dbReference>
<dbReference type="AlphaFoldDB" id="A0A223KUR4"/>
<dbReference type="CDD" id="cd07064">
    <property type="entry name" value="AlkD_like_1"/>
    <property type="match status" value="1"/>
</dbReference>
<dbReference type="SUPFAM" id="SSF48371">
    <property type="entry name" value="ARM repeat"/>
    <property type="match status" value="1"/>
</dbReference>
<dbReference type="Pfam" id="PF08713">
    <property type="entry name" value="DNA_alkylation"/>
    <property type="match status" value="1"/>
</dbReference>
<name>A0A223KUR4_9BACI</name>
<dbReference type="STRING" id="1314751.GCA_001591425_03441"/>
<evidence type="ECO:0000313" key="1">
    <source>
        <dbReference type="EMBL" id="AST93104.1"/>
    </source>
</evidence>
<reference evidence="1 2" key="1">
    <citation type="submission" date="2016-12" db="EMBL/GenBank/DDBJ databases">
        <title>The whole genome sequencing and assembly of Bacillus cohnii DSM 6307T strain.</title>
        <authorList>
            <person name="Lee Y.-J."/>
            <person name="Yi H."/>
            <person name="Bahn Y.-S."/>
            <person name="Kim J.F."/>
            <person name="Lee D.-W."/>
        </authorList>
    </citation>
    <scope>NUCLEOTIDE SEQUENCE [LARGE SCALE GENOMIC DNA]</scope>
    <source>
        <strain evidence="1 2">DSM 6307</strain>
    </source>
</reference>
<dbReference type="KEGG" id="bcoh:BC6307_18480"/>
<evidence type="ECO:0000313" key="2">
    <source>
        <dbReference type="Proteomes" id="UP000215224"/>
    </source>
</evidence>
<dbReference type="InterPro" id="IPR014825">
    <property type="entry name" value="DNA_alkylation"/>
</dbReference>
<dbReference type="PANTHER" id="PTHR34070">
    <property type="entry name" value="ARMADILLO-TYPE FOLD"/>
    <property type="match status" value="1"/>
</dbReference>
<sequence>MELLQYKRELVQFFKKNRNIEQQQPMEAYMRNQFPFLGIKTPERKLLLKQLFEMKGKPPLEWLHPLTLSLWEEEEREFQYIALQFFGMYQKKLQVNDLSHIEQLVVFKSWWDTVDGLAPLAGTILQHFPSAIENYPDRWIHSENFWLNRTAILYQLKYKEKTDEERLFHYISIHKQSKEFFIQKAIGWALREYSKTAPEVVEAFISSANLAPLSVREGMKIIKKRDVLKVSSD</sequence>
<dbReference type="EMBL" id="CP018866">
    <property type="protein sequence ID" value="AST93104.1"/>
    <property type="molecule type" value="Genomic_DNA"/>
</dbReference>
<dbReference type="Proteomes" id="UP000215224">
    <property type="component" value="Chromosome"/>
</dbReference>
<protein>
    <submittedName>
        <fullName evidence="1">DNA alkylation repair protein</fullName>
    </submittedName>
</protein>
<gene>
    <name evidence="1" type="ORF">BC6307_18480</name>
</gene>
<dbReference type="Gene3D" id="1.20.1660.10">
    <property type="entry name" value="Hypothetical protein (EF3068)"/>
    <property type="match status" value="1"/>
</dbReference>
<dbReference type="RefSeq" id="WP_066418936.1">
    <property type="nucleotide sequence ID" value="NZ_CP018866.1"/>
</dbReference>
<proteinExistence type="predicted"/>
<dbReference type="InterPro" id="IPR016024">
    <property type="entry name" value="ARM-type_fold"/>
</dbReference>
<keyword evidence="2" id="KW-1185">Reference proteome</keyword>
<accession>A0A223KUR4</accession>